<evidence type="ECO:0000313" key="2">
    <source>
        <dbReference type="EMBL" id="RUO77773.1"/>
    </source>
</evidence>
<keyword evidence="1" id="KW-1133">Transmembrane helix</keyword>
<comment type="caution">
    <text evidence="2">The sequence shown here is derived from an EMBL/GenBank/DDBJ whole genome shotgun (WGS) entry which is preliminary data.</text>
</comment>
<name>A0A432ZIN0_9GAMM</name>
<dbReference type="RefSeq" id="WP_126784060.1">
    <property type="nucleotide sequence ID" value="NZ_PIQF01000001.1"/>
</dbReference>
<evidence type="ECO:0000256" key="1">
    <source>
        <dbReference type="SAM" id="Phobius"/>
    </source>
</evidence>
<keyword evidence="3" id="KW-1185">Reference proteome</keyword>
<feature type="transmembrane region" description="Helical" evidence="1">
    <location>
        <begin position="104"/>
        <end position="127"/>
    </location>
</feature>
<gene>
    <name evidence="2" type="ORF">CWI81_04655</name>
</gene>
<keyword evidence="1" id="KW-0472">Membrane</keyword>
<dbReference type="EMBL" id="PIQF01000001">
    <property type="protein sequence ID" value="RUO77773.1"/>
    <property type="molecule type" value="Genomic_DNA"/>
</dbReference>
<proteinExistence type="predicted"/>
<sequence length="131" mass="14479">MKRSIFEQLTFRFNFNFEHAGHTIIASGNSITGNELVRVDGKSVSEKRVIAKGSEHIFTLNDEQYTIRFTVTGSFFCEVTCDLIKNGEVIASQHMRSIESKGDLVKMVIILFGVGLLTGFLAAKAALMVMG</sequence>
<dbReference type="AlphaFoldDB" id="A0A432ZIN0"/>
<dbReference type="Proteomes" id="UP000287908">
    <property type="component" value="Unassembled WGS sequence"/>
</dbReference>
<organism evidence="2 3">
    <name type="scientific">Idiomarina seosinensis</name>
    <dbReference type="NCBI Taxonomy" id="281739"/>
    <lineage>
        <taxon>Bacteria</taxon>
        <taxon>Pseudomonadati</taxon>
        <taxon>Pseudomonadota</taxon>
        <taxon>Gammaproteobacteria</taxon>
        <taxon>Alteromonadales</taxon>
        <taxon>Idiomarinaceae</taxon>
        <taxon>Idiomarina</taxon>
    </lineage>
</organism>
<keyword evidence="1" id="KW-0812">Transmembrane</keyword>
<protein>
    <submittedName>
        <fullName evidence="2">Uncharacterized protein</fullName>
    </submittedName>
</protein>
<evidence type="ECO:0000313" key="3">
    <source>
        <dbReference type="Proteomes" id="UP000287908"/>
    </source>
</evidence>
<accession>A0A432ZIN0</accession>
<reference evidence="2 3" key="1">
    <citation type="journal article" date="2011" name="Front. Microbiol.">
        <title>Genomic signatures of strain selection and enhancement in Bacillus atrophaeus var. globigii, a historical biowarfare simulant.</title>
        <authorList>
            <person name="Gibbons H.S."/>
            <person name="Broomall S.M."/>
            <person name="McNew L.A."/>
            <person name="Daligault H."/>
            <person name="Chapman C."/>
            <person name="Bruce D."/>
            <person name="Karavis M."/>
            <person name="Krepps M."/>
            <person name="McGregor P.A."/>
            <person name="Hong C."/>
            <person name="Park K.H."/>
            <person name="Akmal A."/>
            <person name="Feldman A."/>
            <person name="Lin J.S."/>
            <person name="Chang W.E."/>
            <person name="Higgs B.W."/>
            <person name="Demirev P."/>
            <person name="Lindquist J."/>
            <person name="Liem A."/>
            <person name="Fochler E."/>
            <person name="Read T.D."/>
            <person name="Tapia R."/>
            <person name="Johnson S."/>
            <person name="Bishop-Lilly K.A."/>
            <person name="Detter C."/>
            <person name="Han C."/>
            <person name="Sozhamannan S."/>
            <person name="Rosenzweig C.N."/>
            <person name="Skowronski E.W."/>
        </authorList>
    </citation>
    <scope>NUCLEOTIDE SEQUENCE [LARGE SCALE GENOMIC DNA]</scope>
    <source>
        <strain evidence="2 3">CL-SP19</strain>
    </source>
</reference>
<dbReference type="OrthoDB" id="6237424at2"/>